<dbReference type="Pfam" id="PF10502">
    <property type="entry name" value="Peptidase_S26"/>
    <property type="match status" value="1"/>
</dbReference>
<comment type="caution">
    <text evidence="8">The sequence shown here is derived from an EMBL/GenBank/DDBJ whole genome shotgun (WGS) entry which is preliminary data.</text>
</comment>
<dbReference type="GO" id="GO:0004252">
    <property type="term" value="F:serine-type endopeptidase activity"/>
    <property type="evidence" value="ECO:0007669"/>
    <property type="project" value="InterPro"/>
</dbReference>
<dbReference type="PANTHER" id="PTHR43390:SF1">
    <property type="entry name" value="CHLOROPLAST PROCESSING PEPTIDASE"/>
    <property type="match status" value="1"/>
</dbReference>
<evidence type="ECO:0000256" key="6">
    <source>
        <dbReference type="RuleBase" id="RU362042"/>
    </source>
</evidence>
<dbReference type="Proteomes" id="UP001237207">
    <property type="component" value="Unassembled WGS sequence"/>
</dbReference>
<dbReference type="InterPro" id="IPR019758">
    <property type="entry name" value="Pept_S26A_signal_pept_1_CS"/>
</dbReference>
<evidence type="ECO:0000256" key="1">
    <source>
        <dbReference type="ARBA" id="ARBA00000677"/>
    </source>
</evidence>
<evidence type="ECO:0000256" key="2">
    <source>
        <dbReference type="ARBA" id="ARBA00004401"/>
    </source>
</evidence>
<dbReference type="PROSITE" id="PS00761">
    <property type="entry name" value="SPASE_I_3"/>
    <property type="match status" value="1"/>
</dbReference>
<dbReference type="CDD" id="cd06530">
    <property type="entry name" value="S26_SPase_I"/>
    <property type="match status" value="1"/>
</dbReference>
<comment type="subcellular location">
    <subcellularLocation>
        <location evidence="2">Cell membrane</location>
        <topology evidence="2">Single-pass type II membrane protein</topology>
    </subcellularLocation>
    <subcellularLocation>
        <location evidence="6">Membrane</location>
        <topology evidence="6">Single-pass type II membrane protein</topology>
    </subcellularLocation>
</comment>
<reference evidence="8" key="1">
    <citation type="submission" date="2023-07" db="EMBL/GenBank/DDBJ databases">
        <title>Genomic Encyclopedia of Type Strains, Phase IV (KMG-IV): sequencing the most valuable type-strain genomes for metagenomic binning, comparative biology and taxonomic classification.</title>
        <authorList>
            <person name="Goeker M."/>
        </authorList>
    </citation>
    <scope>NUCLEOTIDE SEQUENCE</scope>
    <source>
        <strain evidence="8">DSM 23947</strain>
    </source>
</reference>
<dbReference type="PRINTS" id="PR00727">
    <property type="entry name" value="LEADERPTASE"/>
</dbReference>
<evidence type="ECO:0000256" key="4">
    <source>
        <dbReference type="ARBA" id="ARBA00013208"/>
    </source>
</evidence>
<evidence type="ECO:0000256" key="5">
    <source>
        <dbReference type="ARBA" id="ARBA00022801"/>
    </source>
</evidence>
<protein>
    <recommendedName>
        <fullName evidence="4 6">Signal peptidase I</fullName>
        <ecNumber evidence="4 6">3.4.21.89</ecNumber>
    </recommendedName>
</protein>
<proteinExistence type="inferred from homology"/>
<dbReference type="EC" id="3.4.21.89" evidence="4 6"/>
<accession>A0AAJ1T7A0</accession>
<dbReference type="GO" id="GO:0005886">
    <property type="term" value="C:plasma membrane"/>
    <property type="evidence" value="ECO:0007669"/>
    <property type="project" value="UniProtKB-SubCell"/>
</dbReference>
<dbReference type="PANTHER" id="PTHR43390">
    <property type="entry name" value="SIGNAL PEPTIDASE I"/>
    <property type="match status" value="1"/>
</dbReference>
<comment type="similarity">
    <text evidence="3 6">Belongs to the peptidase S26 family.</text>
</comment>
<gene>
    <name evidence="8" type="ORF">J2S13_002900</name>
</gene>
<evidence type="ECO:0000259" key="7">
    <source>
        <dbReference type="Pfam" id="PF10502"/>
    </source>
</evidence>
<dbReference type="GO" id="GO:0006465">
    <property type="term" value="P:signal peptide processing"/>
    <property type="evidence" value="ECO:0007669"/>
    <property type="project" value="InterPro"/>
</dbReference>
<keyword evidence="9" id="KW-1185">Reference proteome</keyword>
<dbReference type="InterPro" id="IPR036286">
    <property type="entry name" value="LexA/Signal_pep-like_sf"/>
</dbReference>
<evidence type="ECO:0000313" key="9">
    <source>
        <dbReference type="Proteomes" id="UP001237207"/>
    </source>
</evidence>
<dbReference type="AlphaFoldDB" id="A0AAJ1T7A0"/>
<dbReference type="NCBIfam" id="TIGR02227">
    <property type="entry name" value="sigpep_I_bact"/>
    <property type="match status" value="1"/>
</dbReference>
<dbReference type="GO" id="GO:0009003">
    <property type="term" value="F:signal peptidase activity"/>
    <property type="evidence" value="ECO:0007669"/>
    <property type="project" value="UniProtKB-EC"/>
</dbReference>
<evidence type="ECO:0000256" key="3">
    <source>
        <dbReference type="ARBA" id="ARBA00009370"/>
    </source>
</evidence>
<sequence length="121" mass="14044">MTPTIQNEQKIQVDKKYYQDTPVKRGDIVLFEKEGEDFDQHAKRVIGLPNEMLEFKDGTVYIDGEKLSKKYHFNHVEGEAIQLKKNEYFVIGDNALSSKDSRHFGPLQEEEILGKVIIEED</sequence>
<dbReference type="InterPro" id="IPR000223">
    <property type="entry name" value="Pept_S26A_signal_pept_1"/>
</dbReference>
<dbReference type="InterPro" id="IPR019533">
    <property type="entry name" value="Peptidase_S26"/>
</dbReference>
<dbReference type="EMBL" id="JAUSUC010000050">
    <property type="protein sequence ID" value="MDQ0216441.1"/>
    <property type="molecule type" value="Genomic_DNA"/>
</dbReference>
<dbReference type="SUPFAM" id="SSF51306">
    <property type="entry name" value="LexA/Signal peptidase"/>
    <property type="match status" value="1"/>
</dbReference>
<keyword evidence="5 6" id="KW-0378">Hydrolase</keyword>
<evidence type="ECO:0000313" key="8">
    <source>
        <dbReference type="EMBL" id="MDQ0216441.1"/>
    </source>
</evidence>
<dbReference type="Gene3D" id="2.10.109.10">
    <property type="entry name" value="Umud Fragment, subunit A"/>
    <property type="match status" value="1"/>
</dbReference>
<keyword evidence="6" id="KW-0645">Protease</keyword>
<organism evidence="8 9">
    <name type="scientific">Oikeobacillus pervagus</name>
    <dbReference type="NCBI Taxonomy" id="1325931"/>
    <lineage>
        <taxon>Bacteria</taxon>
        <taxon>Bacillati</taxon>
        <taxon>Bacillota</taxon>
        <taxon>Bacilli</taxon>
        <taxon>Bacillales</taxon>
        <taxon>Bacillaceae</taxon>
        <taxon>Oikeobacillus</taxon>
    </lineage>
</organism>
<comment type="catalytic activity">
    <reaction evidence="1 6">
        <text>Cleavage of hydrophobic, N-terminal signal or leader sequences from secreted and periplasmic proteins.</text>
        <dbReference type="EC" id="3.4.21.89"/>
    </reaction>
</comment>
<feature type="domain" description="Peptidase S26" evidence="7">
    <location>
        <begin position="1"/>
        <end position="117"/>
    </location>
</feature>
<name>A0AAJ1T7A0_9BACI</name>